<dbReference type="SUPFAM" id="SSF46785">
    <property type="entry name" value="Winged helix' DNA-binding domain"/>
    <property type="match status" value="1"/>
</dbReference>
<keyword evidence="2" id="KW-0238">DNA-binding</keyword>
<feature type="domain" description="HTH gntR-type" evidence="4">
    <location>
        <begin position="13"/>
        <end position="81"/>
    </location>
</feature>
<dbReference type="PANTHER" id="PTHR44846">
    <property type="entry name" value="MANNOSYL-D-GLYCERATE TRANSPORT/METABOLISM SYSTEM REPRESSOR MNGR-RELATED"/>
    <property type="match status" value="1"/>
</dbReference>
<dbReference type="InterPro" id="IPR011663">
    <property type="entry name" value="UTRA"/>
</dbReference>
<dbReference type="PROSITE" id="PS50949">
    <property type="entry name" value="HTH_GNTR"/>
    <property type="match status" value="1"/>
</dbReference>
<dbReference type="SMART" id="SM00866">
    <property type="entry name" value="UTRA"/>
    <property type="match status" value="1"/>
</dbReference>
<name>A0ABN3PID0_9MICO</name>
<dbReference type="CDD" id="cd07377">
    <property type="entry name" value="WHTH_GntR"/>
    <property type="match status" value="1"/>
</dbReference>
<reference evidence="5 6" key="1">
    <citation type="journal article" date="2019" name="Int. J. Syst. Evol. Microbiol.">
        <title>The Global Catalogue of Microorganisms (GCM) 10K type strain sequencing project: providing services to taxonomists for standard genome sequencing and annotation.</title>
        <authorList>
            <consortium name="The Broad Institute Genomics Platform"/>
            <consortium name="The Broad Institute Genome Sequencing Center for Infectious Disease"/>
            <person name="Wu L."/>
            <person name="Ma J."/>
        </authorList>
    </citation>
    <scope>NUCLEOTIDE SEQUENCE [LARGE SCALE GENOMIC DNA]</scope>
    <source>
        <strain evidence="5 6">JCM 16365</strain>
    </source>
</reference>
<dbReference type="Gene3D" id="1.10.10.10">
    <property type="entry name" value="Winged helix-like DNA-binding domain superfamily/Winged helix DNA-binding domain"/>
    <property type="match status" value="1"/>
</dbReference>
<organism evidence="5 6">
    <name type="scientific">Microbacterium binotii</name>
    <dbReference type="NCBI Taxonomy" id="462710"/>
    <lineage>
        <taxon>Bacteria</taxon>
        <taxon>Bacillati</taxon>
        <taxon>Actinomycetota</taxon>
        <taxon>Actinomycetes</taxon>
        <taxon>Micrococcales</taxon>
        <taxon>Microbacteriaceae</taxon>
        <taxon>Microbacterium</taxon>
    </lineage>
</organism>
<sequence>MTALANLDRNRPVAIHVQISDQFRTLIATGQWPPSYRLPSEPELAQELSVSRGTLRKALHTLTSEGLLRQVPGRGTFVTAATIEPAIAQKLSTLSEDYASQGIVATTEVIATGLVLPPPPVSALLHIPTRGKVFRFFRRHVTKDGPVALLHNYVDATNVPGIEDVDFTSEQLFATLEGVYHLPIATGRRTFSAQRADADVASQLDLAECEPVQYLEQITYLAGGKPIEYSDVWIRSDRLRVTSVLSR</sequence>
<dbReference type="SMART" id="SM00345">
    <property type="entry name" value="HTH_GNTR"/>
    <property type="match status" value="1"/>
</dbReference>
<dbReference type="EMBL" id="BAAARI010000016">
    <property type="protein sequence ID" value="GAA2585903.1"/>
    <property type="molecule type" value="Genomic_DNA"/>
</dbReference>
<dbReference type="Pfam" id="PF00392">
    <property type="entry name" value="GntR"/>
    <property type="match status" value="1"/>
</dbReference>
<dbReference type="InterPro" id="IPR050679">
    <property type="entry name" value="Bact_HTH_transcr_reg"/>
</dbReference>
<evidence type="ECO:0000256" key="2">
    <source>
        <dbReference type="ARBA" id="ARBA00023125"/>
    </source>
</evidence>
<evidence type="ECO:0000313" key="5">
    <source>
        <dbReference type="EMBL" id="GAA2585903.1"/>
    </source>
</evidence>
<keyword evidence="1" id="KW-0805">Transcription regulation</keyword>
<dbReference type="Gene3D" id="3.40.1410.10">
    <property type="entry name" value="Chorismate lyase-like"/>
    <property type="match status" value="1"/>
</dbReference>
<evidence type="ECO:0000259" key="4">
    <source>
        <dbReference type="PROSITE" id="PS50949"/>
    </source>
</evidence>
<gene>
    <name evidence="5" type="primary">nagR</name>
    <name evidence="5" type="ORF">GCM10009862_26210</name>
</gene>
<dbReference type="InterPro" id="IPR036390">
    <property type="entry name" value="WH_DNA-bd_sf"/>
</dbReference>
<dbReference type="InterPro" id="IPR000524">
    <property type="entry name" value="Tscrpt_reg_HTH_GntR"/>
</dbReference>
<dbReference type="InterPro" id="IPR036388">
    <property type="entry name" value="WH-like_DNA-bd_sf"/>
</dbReference>
<evidence type="ECO:0000256" key="1">
    <source>
        <dbReference type="ARBA" id="ARBA00023015"/>
    </source>
</evidence>
<dbReference type="RefSeq" id="WP_344230182.1">
    <property type="nucleotide sequence ID" value="NZ_BAAARI010000016.1"/>
</dbReference>
<accession>A0ABN3PID0</accession>
<dbReference type="PRINTS" id="PR00035">
    <property type="entry name" value="HTHGNTR"/>
</dbReference>
<proteinExistence type="predicted"/>
<evidence type="ECO:0000256" key="3">
    <source>
        <dbReference type="ARBA" id="ARBA00023163"/>
    </source>
</evidence>
<keyword evidence="3" id="KW-0804">Transcription</keyword>
<keyword evidence="6" id="KW-1185">Reference proteome</keyword>
<evidence type="ECO:0000313" key="6">
    <source>
        <dbReference type="Proteomes" id="UP001500274"/>
    </source>
</evidence>
<dbReference type="Proteomes" id="UP001500274">
    <property type="component" value="Unassembled WGS sequence"/>
</dbReference>
<dbReference type="Pfam" id="PF07702">
    <property type="entry name" value="UTRA"/>
    <property type="match status" value="1"/>
</dbReference>
<dbReference type="InterPro" id="IPR028978">
    <property type="entry name" value="Chorismate_lyase_/UTRA_dom_sf"/>
</dbReference>
<protein>
    <submittedName>
        <fullName evidence="5">Transcriptional regulator NagR</fullName>
    </submittedName>
</protein>
<dbReference type="SUPFAM" id="SSF64288">
    <property type="entry name" value="Chorismate lyase-like"/>
    <property type="match status" value="1"/>
</dbReference>
<comment type="caution">
    <text evidence="5">The sequence shown here is derived from an EMBL/GenBank/DDBJ whole genome shotgun (WGS) entry which is preliminary data.</text>
</comment>
<dbReference type="PANTHER" id="PTHR44846:SF1">
    <property type="entry name" value="MANNOSYL-D-GLYCERATE TRANSPORT_METABOLISM SYSTEM REPRESSOR MNGR-RELATED"/>
    <property type="match status" value="1"/>
</dbReference>